<feature type="transmembrane region" description="Helical" evidence="2">
    <location>
        <begin position="7"/>
        <end position="24"/>
    </location>
</feature>
<keyword evidence="2" id="KW-0812">Transmembrane</keyword>
<keyword evidence="2" id="KW-0472">Membrane</keyword>
<protein>
    <submittedName>
        <fullName evidence="4">SVM family protein</fullName>
    </submittedName>
</protein>
<dbReference type="RefSeq" id="WP_268850094.1">
    <property type="nucleotide sequence ID" value="NZ_CP114006.1"/>
</dbReference>
<accession>A0ABY7BTF0</accession>
<reference evidence="4 5" key="1">
    <citation type="journal article" date="2023" name="Microbiol. Resour. Announc.">
        <title>Complete Genome of 'Candidatus Phytoplasma rubi' RS, a Phytopathogenic Bacterium Associated with Rubus Stunt Disease.</title>
        <authorList>
            <person name="Duckeck D."/>
            <person name="Zubert C."/>
            <person name="Bohm J.W."/>
            <person name="Carminati G."/>
            <person name="Schneider B."/>
            <person name="Kube M."/>
        </authorList>
    </citation>
    <scope>NUCLEOTIDE SEQUENCE [LARGE SCALE GENOMIC DNA]</scope>
    <source>
        <strain evidence="4 5">RS</strain>
    </source>
</reference>
<dbReference type="Pfam" id="PF12113">
    <property type="entry name" value="SVM_signal"/>
    <property type="match status" value="1"/>
</dbReference>
<organism evidence="4 5">
    <name type="scientific">Candidatus Phytoplasma rubi</name>
    <dbReference type="NCBI Taxonomy" id="399025"/>
    <lineage>
        <taxon>Bacteria</taxon>
        <taxon>Bacillati</taxon>
        <taxon>Mycoplasmatota</taxon>
        <taxon>Mollicutes</taxon>
        <taxon>Acholeplasmatales</taxon>
        <taxon>Acholeplasmataceae</taxon>
        <taxon>Candidatus Phytoplasma</taxon>
        <taxon>16SrV (Elm yellows group)</taxon>
    </lineage>
</organism>
<feature type="domain" description="Sequence-variable mosaic (SVM) signal sequence" evidence="3">
    <location>
        <begin position="1"/>
        <end position="30"/>
    </location>
</feature>
<name>A0ABY7BTF0_9MOLU</name>
<keyword evidence="5" id="KW-1185">Reference proteome</keyword>
<evidence type="ECO:0000256" key="2">
    <source>
        <dbReference type="SAM" id="Phobius"/>
    </source>
</evidence>
<dbReference type="EMBL" id="CP114006">
    <property type="protein sequence ID" value="WAN63260.1"/>
    <property type="molecule type" value="Genomic_DNA"/>
</dbReference>
<proteinExistence type="predicted"/>
<gene>
    <name evidence="4" type="ORF">RS022_03190</name>
</gene>
<evidence type="ECO:0000256" key="1">
    <source>
        <dbReference type="SAM" id="Coils"/>
    </source>
</evidence>
<evidence type="ECO:0000313" key="4">
    <source>
        <dbReference type="EMBL" id="WAN63260.1"/>
    </source>
</evidence>
<sequence length="119" mass="14270">MIKLKDQFRIISIYLFIFLGLLFITNNKKLYAFSEINLDARKHQLEEEINTLMIELTNVFNDTNLESQTRFNRISLISNRINIVGNNLPMINQQIFAQNHQYNLQRQINQNQTNNNRRR</sequence>
<dbReference type="Proteomes" id="UP001164727">
    <property type="component" value="Chromosome"/>
</dbReference>
<keyword evidence="2" id="KW-1133">Transmembrane helix</keyword>
<evidence type="ECO:0000313" key="5">
    <source>
        <dbReference type="Proteomes" id="UP001164727"/>
    </source>
</evidence>
<dbReference type="InterPro" id="IPR021970">
    <property type="entry name" value="SVM_signal"/>
</dbReference>
<keyword evidence="1" id="KW-0175">Coiled coil</keyword>
<evidence type="ECO:0000259" key="3">
    <source>
        <dbReference type="Pfam" id="PF12113"/>
    </source>
</evidence>
<feature type="coiled-coil region" evidence="1">
    <location>
        <begin position="35"/>
        <end position="62"/>
    </location>
</feature>